<dbReference type="PANTHER" id="PTHR43522">
    <property type="entry name" value="TRANSKETOLASE"/>
    <property type="match status" value="1"/>
</dbReference>
<feature type="binding site" evidence="16">
    <location>
        <position position="353"/>
    </location>
    <ligand>
        <name>substrate</name>
    </ligand>
</feature>
<evidence type="ECO:0000256" key="6">
    <source>
        <dbReference type="ARBA" id="ARBA00011738"/>
    </source>
</evidence>
<feature type="binding site" evidence="17">
    <location>
        <begin position="117"/>
        <end position="119"/>
    </location>
    <ligand>
        <name>thiamine diphosphate</name>
        <dbReference type="ChEBI" id="CHEBI:58937"/>
    </ligand>
</feature>
<dbReference type="AlphaFoldDB" id="A0A9D1LN10"/>
<keyword evidence="11 18" id="KW-0460">Magnesium</keyword>
<evidence type="ECO:0000256" key="15">
    <source>
        <dbReference type="PIRSR" id="PIRSR605478-1"/>
    </source>
</evidence>
<dbReference type="SMART" id="SM00861">
    <property type="entry name" value="Transket_pyr"/>
    <property type="match status" value="1"/>
</dbReference>
<feature type="binding site" evidence="17">
    <location>
        <position position="429"/>
    </location>
    <ligand>
        <name>thiamine diphosphate</name>
        <dbReference type="ChEBI" id="CHEBI:58937"/>
    </ligand>
</feature>
<dbReference type="Gene3D" id="3.40.50.920">
    <property type="match status" value="1"/>
</dbReference>
<feature type="binding site" evidence="17">
    <location>
        <position position="69"/>
    </location>
    <ligand>
        <name>thiamine diphosphate</name>
        <dbReference type="ChEBI" id="CHEBI:58937"/>
    </ligand>
</feature>
<feature type="domain" description="Transketolase-like pyrimidine-binding" evidence="20">
    <location>
        <begin position="350"/>
        <end position="517"/>
    </location>
</feature>
<dbReference type="GO" id="GO:0004802">
    <property type="term" value="F:transketolase activity"/>
    <property type="evidence" value="ECO:0007669"/>
    <property type="project" value="UniProtKB-UniRule"/>
</dbReference>
<keyword evidence="9 18" id="KW-0479">Metal-binding</keyword>
<evidence type="ECO:0000256" key="8">
    <source>
        <dbReference type="ARBA" id="ARBA00022679"/>
    </source>
</evidence>
<dbReference type="PROSITE" id="PS00802">
    <property type="entry name" value="TRANSKETOLASE_2"/>
    <property type="match status" value="1"/>
</dbReference>
<evidence type="ECO:0000256" key="4">
    <source>
        <dbReference type="ARBA" id="ARBA00002931"/>
    </source>
</evidence>
<evidence type="ECO:0000256" key="5">
    <source>
        <dbReference type="ARBA" id="ARBA00007131"/>
    </source>
</evidence>
<feature type="binding site" evidence="16">
    <location>
        <position position="380"/>
    </location>
    <ligand>
        <name>substrate</name>
    </ligand>
</feature>
<reference evidence="21" key="1">
    <citation type="submission" date="2020-10" db="EMBL/GenBank/DDBJ databases">
        <authorList>
            <person name="Gilroy R."/>
        </authorList>
    </citation>
    <scope>NUCLEOTIDE SEQUENCE</scope>
    <source>
        <strain evidence="21">ChiGjej1B1-22543</strain>
    </source>
</reference>
<feature type="binding site" evidence="17">
    <location>
        <position position="187"/>
    </location>
    <ligand>
        <name>thiamine diphosphate</name>
        <dbReference type="ChEBI" id="CHEBI:58937"/>
    </ligand>
</feature>
<dbReference type="InterPro" id="IPR055152">
    <property type="entry name" value="Transketolase-like_C_2"/>
</dbReference>
<feature type="site" description="Important for catalytic activity" evidence="19">
    <location>
        <position position="29"/>
    </location>
</feature>
<dbReference type="CDD" id="cd07033">
    <property type="entry name" value="TPP_PYR_DXS_TK_like"/>
    <property type="match status" value="1"/>
</dbReference>
<dbReference type="InterPro" id="IPR009014">
    <property type="entry name" value="Transketo_C/PFOR_II"/>
</dbReference>
<comment type="cofactor">
    <cofactor evidence="2">
        <name>Mn(2+)</name>
        <dbReference type="ChEBI" id="CHEBI:29035"/>
    </cofactor>
</comment>
<sequence>MEKKHDPKLTVAAIRALVIDEINRAKSGHPGMALDAAPALYALFRDHLIADPEHPDWPNRDRFVLSSGHASSLLYAMLHVSGYPLSMDDLKSFRQLGSKTPGHPEYGHTPGVDATSGPLGQGLAQAVGMAIAEKAIRSAYPEGERLCSHFTYCLCGDGDLQEGISQEAISLAGHLRLNKLIVIYDRNGSTLDGPTDDSLSEDIKGRFLASEWNVLEVKDGNKVEDVSEALSKAKRSRALPTLIIMNTIIGYGSEKQGTNKVHGEPLGEEDGQHAKKVYGVSWGEFVVPEEAYADLRDSFAARGKKAFARYQNELLAYEKDHRKDFEVYKKALSRDVGQLPSRDISALKSEATRSSSGAMLALYRKAIPWCIGGSADVAGSTKTDVKGLKRFPEGGDMRYGIREFAMAAAQNGILLHGGLLSYCACFLVFSDYMKAAIRMAALEHLPAIYLFTHDSLAVGEDGPTHEPIEQLAALRAMPNLNLIRPADAKEAEGAYAIAFKSRRTPTAIALTRQVLPVLEATDAAKVALGAYKVLEPKRDKPDVTIIATGSEVSLALEAAEILIKRGYVMEVISAPCLRLLDENPSYAKKLLSTPYAKRVSLEMGSTYGWGKYAKFNIGVDDFGASGKADDVLAEYGFTPDKVAQRIASFLPKK</sequence>
<feature type="binding site" evidence="16">
    <location>
        <position position="465"/>
    </location>
    <ligand>
        <name>substrate</name>
    </ligand>
</feature>
<dbReference type="EC" id="2.2.1.1" evidence="7 14"/>
<dbReference type="PANTHER" id="PTHR43522:SF2">
    <property type="entry name" value="TRANSKETOLASE 1-RELATED"/>
    <property type="match status" value="1"/>
</dbReference>
<name>A0A9D1LN10_9FIRM</name>
<dbReference type="SUPFAM" id="SSF52922">
    <property type="entry name" value="TK C-terminal domain-like"/>
    <property type="match status" value="1"/>
</dbReference>
<feature type="binding site" evidence="16">
    <location>
        <position position="512"/>
    </location>
    <ligand>
        <name>substrate</name>
    </ligand>
</feature>
<feature type="site" description="Important for catalytic activity" evidence="19">
    <location>
        <position position="262"/>
    </location>
</feature>
<dbReference type="FunFam" id="3.40.50.970:FF:000045">
    <property type="entry name" value="Transketolase"/>
    <property type="match status" value="1"/>
</dbReference>
<feature type="binding site" evidence="16">
    <location>
        <position position="453"/>
    </location>
    <ligand>
        <name>substrate</name>
    </ligand>
</feature>
<evidence type="ECO:0000256" key="10">
    <source>
        <dbReference type="ARBA" id="ARBA00022837"/>
    </source>
</evidence>
<keyword evidence="8 21" id="KW-0808">Transferase</keyword>
<evidence type="ECO:0000256" key="11">
    <source>
        <dbReference type="ARBA" id="ARBA00022842"/>
    </source>
</evidence>
<dbReference type="Gene3D" id="3.40.50.970">
    <property type="match status" value="2"/>
</dbReference>
<dbReference type="InterPro" id="IPR005474">
    <property type="entry name" value="Transketolase_N"/>
</dbReference>
<reference evidence="21" key="2">
    <citation type="journal article" date="2021" name="PeerJ">
        <title>Extensive microbial diversity within the chicken gut microbiome revealed by metagenomics and culture.</title>
        <authorList>
            <person name="Gilroy R."/>
            <person name="Ravi A."/>
            <person name="Getino M."/>
            <person name="Pursley I."/>
            <person name="Horton D.L."/>
            <person name="Alikhan N.F."/>
            <person name="Baker D."/>
            <person name="Gharbi K."/>
            <person name="Hall N."/>
            <person name="Watson M."/>
            <person name="Adriaenssens E.M."/>
            <person name="Foster-Nyarko E."/>
            <person name="Jarju S."/>
            <person name="Secka A."/>
            <person name="Antonio M."/>
            <person name="Oren A."/>
            <person name="Chaudhuri R.R."/>
            <person name="La Ragione R."/>
            <person name="Hildebrand F."/>
            <person name="Pallen M.J."/>
        </authorList>
    </citation>
    <scope>NUCLEOTIDE SEQUENCE</scope>
    <source>
        <strain evidence="21">ChiGjej1B1-22543</strain>
    </source>
</reference>
<dbReference type="FunFam" id="3.40.50.970:FF:000004">
    <property type="entry name" value="Transketolase"/>
    <property type="match status" value="1"/>
</dbReference>
<dbReference type="GO" id="GO:0005829">
    <property type="term" value="C:cytosol"/>
    <property type="evidence" value="ECO:0007669"/>
    <property type="project" value="TreeGrafter"/>
</dbReference>
<evidence type="ECO:0000256" key="14">
    <source>
        <dbReference type="NCBIfam" id="TIGR00232"/>
    </source>
</evidence>
<proteinExistence type="inferred from homology"/>
<comment type="cofactor">
    <cofactor evidence="18">
        <name>Mg(2+)</name>
        <dbReference type="ChEBI" id="CHEBI:18420"/>
    </cofactor>
    <text evidence="18">Binds 1 Mg(2+) ion per subunit. Can also utilize other divalent metal cations, such as Ca(2+), Mn(2+) and Co(2+).</text>
</comment>
<dbReference type="Pfam" id="PF22613">
    <property type="entry name" value="Transketolase_C_1"/>
    <property type="match status" value="1"/>
</dbReference>
<comment type="caution">
    <text evidence="21">The sequence shown here is derived from an EMBL/GenBank/DDBJ whole genome shotgun (WGS) entry which is preliminary data.</text>
</comment>
<dbReference type="CDD" id="cd02012">
    <property type="entry name" value="TPP_TK"/>
    <property type="match status" value="1"/>
</dbReference>
<feature type="binding site" evidence="16">
    <location>
        <position position="29"/>
    </location>
    <ligand>
        <name>substrate</name>
    </ligand>
</feature>
<evidence type="ECO:0000256" key="19">
    <source>
        <dbReference type="PIRSR" id="PIRSR605478-5"/>
    </source>
</evidence>
<dbReference type="InterPro" id="IPR033247">
    <property type="entry name" value="Transketolase_fam"/>
</dbReference>
<feature type="binding site" evidence="18">
    <location>
        <position position="187"/>
    </location>
    <ligand>
        <name>Mg(2+)</name>
        <dbReference type="ChEBI" id="CHEBI:18420"/>
    </ligand>
</feature>
<dbReference type="Pfam" id="PF00456">
    <property type="entry name" value="Transketolase_N"/>
    <property type="match status" value="1"/>
</dbReference>
<feature type="binding site" evidence="18">
    <location>
        <position position="157"/>
    </location>
    <ligand>
        <name>Mg(2+)</name>
        <dbReference type="ChEBI" id="CHEBI:18420"/>
    </ligand>
</feature>
<evidence type="ECO:0000256" key="13">
    <source>
        <dbReference type="ARBA" id="ARBA00049473"/>
    </source>
</evidence>
<dbReference type="GO" id="GO:0006098">
    <property type="term" value="P:pentose-phosphate shunt"/>
    <property type="evidence" value="ECO:0007669"/>
    <property type="project" value="TreeGrafter"/>
</dbReference>
<dbReference type="NCBIfam" id="TIGR00232">
    <property type="entry name" value="tktlase_bact"/>
    <property type="match status" value="1"/>
</dbReference>
<dbReference type="InterPro" id="IPR005478">
    <property type="entry name" value="Transketolase_bac-like"/>
</dbReference>
<dbReference type="Proteomes" id="UP000824070">
    <property type="component" value="Unassembled WGS sequence"/>
</dbReference>
<dbReference type="Pfam" id="PF02779">
    <property type="entry name" value="Transket_pyr"/>
    <property type="match status" value="1"/>
</dbReference>
<evidence type="ECO:0000256" key="3">
    <source>
        <dbReference type="ARBA" id="ARBA00001941"/>
    </source>
</evidence>
<feature type="binding site" evidence="17">
    <location>
        <position position="262"/>
    </location>
    <ligand>
        <name>thiamine diphosphate</name>
        <dbReference type="ChEBI" id="CHEBI:58937"/>
    </ligand>
</feature>
<comment type="catalytic activity">
    <reaction evidence="13">
        <text>D-sedoheptulose 7-phosphate + D-glyceraldehyde 3-phosphate = aldehydo-D-ribose 5-phosphate + D-xylulose 5-phosphate</text>
        <dbReference type="Rhea" id="RHEA:10508"/>
        <dbReference type="ChEBI" id="CHEBI:57483"/>
        <dbReference type="ChEBI" id="CHEBI:57737"/>
        <dbReference type="ChEBI" id="CHEBI:58273"/>
        <dbReference type="ChEBI" id="CHEBI:59776"/>
        <dbReference type="EC" id="2.2.1.1"/>
    </reaction>
</comment>
<dbReference type="InterPro" id="IPR020826">
    <property type="entry name" value="Transketolase_BS"/>
</dbReference>
<gene>
    <name evidence="21" type="primary">tkt</name>
    <name evidence="21" type="ORF">IAC52_01070</name>
</gene>
<feature type="binding site" evidence="16">
    <location>
        <position position="262"/>
    </location>
    <ligand>
        <name>substrate</name>
    </ligand>
</feature>
<evidence type="ECO:0000259" key="20">
    <source>
        <dbReference type="SMART" id="SM00861"/>
    </source>
</evidence>
<feature type="binding site" evidence="17">
    <location>
        <position position="158"/>
    </location>
    <ligand>
        <name>thiamine diphosphate</name>
        <dbReference type="ChEBI" id="CHEBI:58937"/>
    </ligand>
</feature>
<evidence type="ECO:0000256" key="17">
    <source>
        <dbReference type="PIRSR" id="PIRSR605478-3"/>
    </source>
</evidence>
<dbReference type="SUPFAM" id="SSF52518">
    <property type="entry name" value="Thiamin diphosphate-binding fold (THDP-binding)"/>
    <property type="match status" value="2"/>
</dbReference>
<evidence type="ECO:0000256" key="7">
    <source>
        <dbReference type="ARBA" id="ARBA00013152"/>
    </source>
</evidence>
<protein>
    <recommendedName>
        <fullName evidence="7 14">Transketolase</fullName>
        <ecNumber evidence="7 14">2.2.1.1</ecNumber>
    </recommendedName>
</protein>
<dbReference type="EMBL" id="DVMV01000009">
    <property type="protein sequence ID" value="HIU44875.1"/>
    <property type="molecule type" value="Genomic_DNA"/>
</dbReference>
<evidence type="ECO:0000313" key="21">
    <source>
        <dbReference type="EMBL" id="HIU44875.1"/>
    </source>
</evidence>
<comment type="similarity">
    <text evidence="5">Belongs to the transketolase family.</text>
</comment>
<evidence type="ECO:0000256" key="18">
    <source>
        <dbReference type="PIRSR" id="PIRSR605478-4"/>
    </source>
</evidence>
<dbReference type="GO" id="GO:0046872">
    <property type="term" value="F:metal ion binding"/>
    <property type="evidence" value="ECO:0007669"/>
    <property type="project" value="UniProtKB-KW"/>
</dbReference>
<evidence type="ECO:0000256" key="1">
    <source>
        <dbReference type="ARBA" id="ARBA00001913"/>
    </source>
</evidence>
<evidence type="ECO:0000256" key="16">
    <source>
        <dbReference type="PIRSR" id="PIRSR605478-2"/>
    </source>
</evidence>
<evidence type="ECO:0000313" key="22">
    <source>
        <dbReference type="Proteomes" id="UP000824070"/>
    </source>
</evidence>
<keyword evidence="12 17" id="KW-0786">Thiamine pyrophosphate</keyword>
<feature type="active site" description="Proton donor" evidence="15">
    <location>
        <position position="403"/>
    </location>
</feature>
<evidence type="ECO:0000256" key="12">
    <source>
        <dbReference type="ARBA" id="ARBA00023052"/>
    </source>
</evidence>
<feature type="binding site" evidence="16">
    <location>
        <position position="461"/>
    </location>
    <ligand>
        <name>substrate</name>
    </ligand>
</feature>
<keyword evidence="10" id="KW-0106">Calcium</keyword>
<organism evidence="21 22">
    <name type="scientific">Candidatus Alloenteromonas pullicola</name>
    <dbReference type="NCBI Taxonomy" id="2840784"/>
    <lineage>
        <taxon>Bacteria</taxon>
        <taxon>Bacillati</taxon>
        <taxon>Bacillota</taxon>
        <taxon>Bacillota incertae sedis</taxon>
        <taxon>Candidatus Alloenteromonas</taxon>
    </lineage>
</organism>
<comment type="function">
    <text evidence="4">Catalyzes the transfer of a two-carbon ketol group from a ketose donor to an aldose acceptor, via a covalent intermediate with the cofactor thiamine pyrophosphate.</text>
</comment>
<comment type="cofactor">
    <cofactor evidence="3">
        <name>Co(2+)</name>
        <dbReference type="ChEBI" id="CHEBI:48828"/>
    </cofactor>
</comment>
<evidence type="ECO:0000256" key="2">
    <source>
        <dbReference type="ARBA" id="ARBA00001936"/>
    </source>
</evidence>
<comment type="subunit">
    <text evidence="6">Homodimer.</text>
</comment>
<accession>A0A9D1LN10</accession>
<comment type="cofactor">
    <cofactor evidence="1">
        <name>Ca(2+)</name>
        <dbReference type="ChEBI" id="CHEBI:29108"/>
    </cofactor>
</comment>
<dbReference type="InterPro" id="IPR005475">
    <property type="entry name" value="Transketolase-like_Pyr-bd"/>
</dbReference>
<evidence type="ECO:0000256" key="9">
    <source>
        <dbReference type="ARBA" id="ARBA00022723"/>
    </source>
</evidence>
<dbReference type="InterPro" id="IPR029061">
    <property type="entry name" value="THDP-binding"/>
</dbReference>
<comment type="cofactor">
    <cofactor evidence="17">
        <name>thiamine diphosphate</name>
        <dbReference type="ChEBI" id="CHEBI:58937"/>
    </cofactor>
    <text evidence="17">Binds 1 thiamine pyrophosphate per subunit. During the reaction, the substrate forms a covalent intermediate with the cofactor.</text>
</comment>